<evidence type="ECO:0000313" key="2">
    <source>
        <dbReference type="Proteomes" id="UP000439123"/>
    </source>
</evidence>
<dbReference type="EMBL" id="CABWLC010000021">
    <property type="protein sequence ID" value="VXA89116.1"/>
    <property type="molecule type" value="Genomic_DNA"/>
</dbReference>
<accession>A0A3S0YW58</accession>
<protein>
    <submittedName>
        <fullName evidence="1">Uncharacterized protein</fullName>
    </submittedName>
</protein>
<dbReference type="GeneID" id="60845485"/>
<reference evidence="1 2" key="1">
    <citation type="submission" date="2019-10" db="EMBL/GenBank/DDBJ databases">
        <authorList>
            <person name="Karimi E."/>
        </authorList>
    </citation>
    <scope>NUCLEOTIDE SEQUENCE [LARGE SCALE GENOMIC DNA]</scope>
    <source>
        <strain evidence="1">Aeromonas sp. 8C</strain>
    </source>
</reference>
<dbReference type="Proteomes" id="UP000439123">
    <property type="component" value="Unassembled WGS sequence"/>
</dbReference>
<evidence type="ECO:0000313" key="1">
    <source>
        <dbReference type="EMBL" id="VXA89116.1"/>
    </source>
</evidence>
<dbReference type="RefSeq" id="WP_127006022.1">
    <property type="nucleotide sequence ID" value="NZ_CAAKNL010000081.1"/>
</dbReference>
<dbReference type="AlphaFoldDB" id="A0A3S0YW58"/>
<proteinExistence type="predicted"/>
<accession>A0A653LC08</accession>
<organism evidence="1 2">
    <name type="scientific">Aeromonas veronii</name>
    <dbReference type="NCBI Taxonomy" id="654"/>
    <lineage>
        <taxon>Bacteria</taxon>
        <taxon>Pseudomonadati</taxon>
        <taxon>Pseudomonadota</taxon>
        <taxon>Gammaproteobacteria</taxon>
        <taxon>Aeromonadales</taxon>
        <taxon>Aeromonadaceae</taxon>
        <taxon>Aeromonas</taxon>
    </lineage>
</organism>
<gene>
    <name evidence="1" type="ORF">AERO8C_80034</name>
</gene>
<name>A0A3S0YW58_AERVE</name>
<sequence>MTSHTFSLCICLFCYFHSTNQTFQQGKGLPSGRKKGLRRESGKPLSGEAKASWQNVAQVLPKLAQKGKRANIPATGIWRWLTKNGD</sequence>